<name>A0A7H0LI55_9SPHN</name>
<dbReference type="Proteomes" id="UP000516148">
    <property type="component" value="Chromosome"/>
</dbReference>
<reference evidence="2 3" key="1">
    <citation type="submission" date="2020-09" db="EMBL/GenBank/DDBJ databases">
        <title>Sphingomonas sp., a new species isolated from pork steak.</title>
        <authorList>
            <person name="Heidler von Heilborn D."/>
        </authorList>
    </citation>
    <scope>NUCLEOTIDE SEQUENCE [LARGE SCALE GENOMIC DNA]</scope>
    <source>
        <strain evidence="3">S8-3T</strain>
    </source>
</reference>
<dbReference type="AlphaFoldDB" id="A0A7H0LI55"/>
<dbReference type="GO" id="GO:0045004">
    <property type="term" value="P:DNA replication proofreading"/>
    <property type="evidence" value="ECO:0007669"/>
    <property type="project" value="TreeGrafter"/>
</dbReference>
<keyword evidence="2" id="KW-0378">Hydrolase</keyword>
<dbReference type="PANTHER" id="PTHR30231:SF37">
    <property type="entry name" value="EXODEOXYRIBONUCLEASE 10"/>
    <property type="match status" value="1"/>
</dbReference>
<sequence length="255" mass="28511">MPPPPPQIIRVVDLETTGPAPPAHGVCEIGWQDVALGADGRWDLQGEGGARLVNPGRPIPPVTQAIHHILDEQVANEPLWHDVARAVLDPWPRRVALAAHRADYEMKFCTPALTHNAQWICTWKCALRLWPDSPSFSNQVLRYWRKPEGMEHERGLPAHRAFPDSYVTAFHLRDMLNEAGVAQLIEWSNLPGLLPAVRQGPDRGKNWHEISDESLAVQLGDRDVDVRFSAETELARRRGGGAVGRQTPQGRLFED</sequence>
<organism evidence="2 3">
    <name type="scientific">Sphingomonas alpina</name>
    <dbReference type="NCBI Taxonomy" id="653931"/>
    <lineage>
        <taxon>Bacteria</taxon>
        <taxon>Pseudomonadati</taxon>
        <taxon>Pseudomonadota</taxon>
        <taxon>Alphaproteobacteria</taxon>
        <taxon>Sphingomonadales</taxon>
        <taxon>Sphingomonadaceae</taxon>
        <taxon>Sphingomonas</taxon>
    </lineage>
</organism>
<dbReference type="GO" id="GO:0003676">
    <property type="term" value="F:nucleic acid binding"/>
    <property type="evidence" value="ECO:0007669"/>
    <property type="project" value="InterPro"/>
</dbReference>
<dbReference type="SUPFAM" id="SSF53098">
    <property type="entry name" value="Ribonuclease H-like"/>
    <property type="match status" value="1"/>
</dbReference>
<evidence type="ECO:0000313" key="2">
    <source>
        <dbReference type="EMBL" id="QNQ09358.1"/>
    </source>
</evidence>
<dbReference type="Gene3D" id="3.30.420.10">
    <property type="entry name" value="Ribonuclease H-like superfamily/Ribonuclease H"/>
    <property type="match status" value="1"/>
</dbReference>
<dbReference type="SMART" id="SM00479">
    <property type="entry name" value="EXOIII"/>
    <property type="match status" value="1"/>
</dbReference>
<dbReference type="InterPro" id="IPR036397">
    <property type="entry name" value="RNaseH_sf"/>
</dbReference>
<dbReference type="GO" id="GO:0008408">
    <property type="term" value="F:3'-5' exonuclease activity"/>
    <property type="evidence" value="ECO:0007669"/>
    <property type="project" value="TreeGrafter"/>
</dbReference>
<dbReference type="InterPro" id="IPR013520">
    <property type="entry name" value="Ribonucl_H"/>
</dbReference>
<dbReference type="GO" id="GO:0005829">
    <property type="term" value="C:cytosol"/>
    <property type="evidence" value="ECO:0007669"/>
    <property type="project" value="TreeGrafter"/>
</dbReference>
<dbReference type="PANTHER" id="PTHR30231">
    <property type="entry name" value="DNA POLYMERASE III SUBUNIT EPSILON"/>
    <property type="match status" value="1"/>
</dbReference>
<dbReference type="InterPro" id="IPR012337">
    <property type="entry name" value="RNaseH-like_sf"/>
</dbReference>
<feature type="domain" description="Exonuclease" evidence="1">
    <location>
        <begin position="8"/>
        <end position="181"/>
    </location>
</feature>
<dbReference type="KEGG" id="spap:H3Z74_22290"/>
<protein>
    <submittedName>
        <fullName evidence="2">3'-5' exonuclease</fullName>
    </submittedName>
</protein>
<dbReference type="RefSeq" id="WP_187761673.1">
    <property type="nucleotide sequence ID" value="NZ_CP061038.1"/>
</dbReference>
<gene>
    <name evidence="2" type="ORF">H3Z74_22290</name>
</gene>
<evidence type="ECO:0000313" key="3">
    <source>
        <dbReference type="Proteomes" id="UP000516148"/>
    </source>
</evidence>
<keyword evidence="3" id="KW-1185">Reference proteome</keyword>
<proteinExistence type="predicted"/>
<keyword evidence="2" id="KW-0540">Nuclease</keyword>
<accession>A0A7H0LI55</accession>
<evidence type="ECO:0000259" key="1">
    <source>
        <dbReference type="SMART" id="SM00479"/>
    </source>
</evidence>
<keyword evidence="2" id="KW-0269">Exonuclease</keyword>
<dbReference type="CDD" id="cd06127">
    <property type="entry name" value="DEDDh"/>
    <property type="match status" value="1"/>
</dbReference>
<dbReference type="Pfam" id="PF00929">
    <property type="entry name" value="RNase_T"/>
    <property type="match status" value="1"/>
</dbReference>
<dbReference type="EMBL" id="CP061038">
    <property type="protein sequence ID" value="QNQ09358.1"/>
    <property type="molecule type" value="Genomic_DNA"/>
</dbReference>